<evidence type="ECO:0000313" key="1">
    <source>
        <dbReference type="EMBL" id="AHJ87226.1"/>
    </source>
</evidence>
<sequence>MKVLTKERYGNFEVFTESFSMEVSIHIETGIVNKVEISESALFNQAVTIQELDSFIGKARAEYRKSIGKKEIDAFTLGGE</sequence>
<reference evidence="2" key="1">
    <citation type="submission" date="2014-01" db="EMBL/GenBank/DDBJ databases">
        <title>Genomic and Proteomic Analysis of Broad Host Range Virulent Bacillus Group Phage BCP8-2 Leading To the Creation of New Genus within Myoviruses.</title>
        <authorList>
            <person name="Bandara N."/>
            <person name="Asare P.T."/>
            <person name="Kim K.P."/>
        </authorList>
    </citation>
    <scope>NUCLEOTIDE SEQUENCE [LARGE SCALE GENOMIC DNA]</scope>
</reference>
<dbReference type="Proteomes" id="UP000033014">
    <property type="component" value="Segment"/>
</dbReference>
<gene>
    <name evidence="1" type="ORF">BCP8-2_188</name>
</gene>
<keyword evidence="2" id="KW-1185">Reference proteome</keyword>
<proteinExistence type="predicted"/>
<dbReference type="OrthoDB" id="21199at10239"/>
<name>A0A0E3D9M5_9CAUD</name>
<organism evidence="1 2">
    <name type="scientific">Bacillus phage BCP8-2</name>
    <dbReference type="NCBI Taxonomy" id="1129192"/>
    <lineage>
        <taxon>Viruses</taxon>
        <taxon>Duplodnaviria</taxon>
        <taxon>Heunggongvirae</taxon>
        <taxon>Uroviricota</taxon>
        <taxon>Caudoviricetes</taxon>
        <taxon>Herelleviridae</taxon>
        <taxon>Bastillevirinae</taxon>
        <taxon>Caeruleovirus</taxon>
        <taxon>Caeruleovirus BCP82</taxon>
    </lineage>
</organism>
<dbReference type="RefSeq" id="YP_009149749.1">
    <property type="nucleotide sequence ID" value="NC_027355.1"/>
</dbReference>
<dbReference type="KEGG" id="vg:24723452"/>
<dbReference type="EMBL" id="KJ081346">
    <property type="protein sequence ID" value="AHJ87226.1"/>
    <property type="molecule type" value="Genomic_DNA"/>
</dbReference>
<accession>A0A0E3D9M5</accession>
<reference evidence="1 2" key="2">
    <citation type="journal article" date="2015" name="Arch. Virol.">
        <title>Complete genome sequence analysis and identification of putative metallo-beta-lactamase and SpoIIIE homologs in Bacillus cereus group phage BCP8-2, a new member of the proposed Bastille-like group.</title>
        <authorList>
            <person name="Asare P.T."/>
            <person name="Bandara N."/>
            <person name="Jeong T.Y."/>
            <person name="Ryu S."/>
            <person name="Klumpp J."/>
            <person name="Kim K.P."/>
        </authorList>
    </citation>
    <scope>NUCLEOTIDE SEQUENCE [LARGE SCALE GENOMIC DNA]</scope>
    <source>
        <strain evidence="1">BCP8-2</strain>
    </source>
</reference>
<dbReference type="GeneID" id="24723452"/>
<evidence type="ECO:0000313" key="2">
    <source>
        <dbReference type="Proteomes" id="UP000033014"/>
    </source>
</evidence>
<protein>
    <submittedName>
        <fullName evidence="1">Uncharacterized protein</fullName>
    </submittedName>
</protein>